<dbReference type="Proteomes" id="UP000246702">
    <property type="component" value="Unassembled WGS sequence"/>
</dbReference>
<evidence type="ECO:0000313" key="2">
    <source>
        <dbReference type="Proteomes" id="UP000246702"/>
    </source>
</evidence>
<protein>
    <submittedName>
        <fullName evidence="1">Uncharacterized protein</fullName>
    </submittedName>
</protein>
<organism evidence="1 2">
    <name type="scientific">Aspergillus sclerotioniger CBS 115572</name>
    <dbReference type="NCBI Taxonomy" id="1450535"/>
    <lineage>
        <taxon>Eukaryota</taxon>
        <taxon>Fungi</taxon>
        <taxon>Dikarya</taxon>
        <taxon>Ascomycota</taxon>
        <taxon>Pezizomycotina</taxon>
        <taxon>Eurotiomycetes</taxon>
        <taxon>Eurotiomycetidae</taxon>
        <taxon>Eurotiales</taxon>
        <taxon>Aspergillaceae</taxon>
        <taxon>Aspergillus</taxon>
        <taxon>Aspergillus subgen. Circumdati</taxon>
    </lineage>
</organism>
<keyword evidence="2" id="KW-1185">Reference proteome</keyword>
<gene>
    <name evidence="1" type="ORF">BO94DRAFT_538793</name>
</gene>
<comment type="caution">
    <text evidence="1">The sequence shown here is derived from an EMBL/GenBank/DDBJ whole genome shotgun (WGS) entry which is preliminary data.</text>
</comment>
<dbReference type="GeneID" id="37114703"/>
<sequence length="63" mass="6770">MLLILPAPPFFSPFVGPASLPLPIPIPRIPIPSPIPFPIDLFPETSSPGLLPSALFLLFLILL</sequence>
<reference evidence="1 2" key="1">
    <citation type="submission" date="2016-12" db="EMBL/GenBank/DDBJ databases">
        <title>The genomes of Aspergillus section Nigri reveals drivers in fungal speciation.</title>
        <authorList>
            <consortium name="DOE Joint Genome Institute"/>
            <person name="Vesth T.C."/>
            <person name="Nybo J."/>
            <person name="Theobald S."/>
            <person name="Brandl J."/>
            <person name="Frisvad J.C."/>
            <person name="Nielsen K.F."/>
            <person name="Lyhne E.K."/>
            <person name="Kogle M.E."/>
            <person name="Kuo A."/>
            <person name="Riley R."/>
            <person name="Clum A."/>
            <person name="Nolan M."/>
            <person name="Lipzen A."/>
            <person name="Salamov A."/>
            <person name="Henrissat B."/>
            <person name="Wiebenga A."/>
            <person name="De Vries R.P."/>
            <person name="Grigoriev I.V."/>
            <person name="Mortensen U.H."/>
            <person name="Andersen M.R."/>
            <person name="Baker S.E."/>
        </authorList>
    </citation>
    <scope>NUCLEOTIDE SEQUENCE [LARGE SCALE GENOMIC DNA]</scope>
    <source>
        <strain evidence="1 2">CBS 115572</strain>
    </source>
</reference>
<evidence type="ECO:0000313" key="1">
    <source>
        <dbReference type="EMBL" id="PWY73753.1"/>
    </source>
</evidence>
<dbReference type="AlphaFoldDB" id="A0A317VHG6"/>
<name>A0A317VHG6_9EURO</name>
<accession>A0A317VHG6</accession>
<dbReference type="EMBL" id="MSFK01000031">
    <property type="protein sequence ID" value="PWY73753.1"/>
    <property type="molecule type" value="Genomic_DNA"/>
</dbReference>
<dbReference type="RefSeq" id="XP_025463505.1">
    <property type="nucleotide sequence ID" value="XM_025612560.1"/>
</dbReference>
<proteinExistence type="predicted"/>